<evidence type="ECO:0000256" key="7">
    <source>
        <dbReference type="RuleBase" id="RU000394"/>
    </source>
</evidence>
<dbReference type="SMART" id="SM00129">
    <property type="entry name" value="KISc"/>
    <property type="match status" value="1"/>
</dbReference>
<evidence type="ECO:0000313" key="11">
    <source>
        <dbReference type="Proteomes" id="UP000016927"/>
    </source>
</evidence>
<keyword evidence="6 7" id="KW-0505">Motor protein</keyword>
<feature type="compositionally biased region" description="Polar residues" evidence="8">
    <location>
        <begin position="475"/>
        <end position="497"/>
    </location>
</feature>
<keyword evidence="4 6" id="KW-0067">ATP-binding</keyword>
<feature type="domain" description="Kinesin motor" evidence="9">
    <location>
        <begin position="4"/>
        <end position="298"/>
    </location>
</feature>
<dbReference type="OMA" id="TKHANVE"/>
<evidence type="ECO:0000259" key="9">
    <source>
        <dbReference type="PROSITE" id="PS50067"/>
    </source>
</evidence>
<dbReference type="InterPro" id="IPR027417">
    <property type="entry name" value="P-loop_NTPase"/>
</dbReference>
<evidence type="ECO:0000256" key="1">
    <source>
        <dbReference type="ARBA" id="ARBA00004496"/>
    </source>
</evidence>
<gene>
    <name evidence="10" type="ORF">NBO_376gi002</name>
</gene>
<dbReference type="AlphaFoldDB" id="R0KR83"/>
<dbReference type="GO" id="GO:0003777">
    <property type="term" value="F:microtubule motor activity"/>
    <property type="evidence" value="ECO:0007669"/>
    <property type="project" value="InterPro"/>
</dbReference>
<dbReference type="Gene3D" id="3.40.850.10">
    <property type="entry name" value="Kinesin motor domain"/>
    <property type="match status" value="1"/>
</dbReference>
<dbReference type="GO" id="GO:0005874">
    <property type="term" value="C:microtubule"/>
    <property type="evidence" value="ECO:0007669"/>
    <property type="project" value="UniProtKB-KW"/>
</dbReference>
<reference evidence="10 11" key="1">
    <citation type="journal article" date="2013" name="BMC Genomics">
        <title>Comparative genomics of parasitic silkworm microsporidia reveal an association between genome expansion and host adaptation.</title>
        <authorList>
            <person name="Pan G."/>
            <person name="Xu J."/>
            <person name="Li T."/>
            <person name="Xia Q."/>
            <person name="Liu S.L."/>
            <person name="Zhang G."/>
            <person name="Li S."/>
            <person name="Li C."/>
            <person name="Liu H."/>
            <person name="Yang L."/>
            <person name="Liu T."/>
            <person name="Zhang X."/>
            <person name="Wu Z."/>
            <person name="Fan W."/>
            <person name="Dang X."/>
            <person name="Xiang H."/>
            <person name="Tao M."/>
            <person name="Li Y."/>
            <person name="Hu J."/>
            <person name="Li Z."/>
            <person name="Lin L."/>
            <person name="Luo J."/>
            <person name="Geng L."/>
            <person name="Wang L."/>
            <person name="Long M."/>
            <person name="Wan Y."/>
            <person name="He N."/>
            <person name="Zhang Z."/>
            <person name="Lu C."/>
            <person name="Keeling P.J."/>
            <person name="Wang J."/>
            <person name="Xiang Z."/>
            <person name="Zhou Z."/>
        </authorList>
    </citation>
    <scope>NUCLEOTIDE SEQUENCE [LARGE SCALE GENOMIC DNA]</scope>
    <source>
        <strain evidence="11">CQ1 / CVCC 102059</strain>
    </source>
</reference>
<dbReference type="InterPro" id="IPR019821">
    <property type="entry name" value="Kinesin_motor_CS"/>
</dbReference>
<feature type="compositionally biased region" description="Pro residues" evidence="8">
    <location>
        <begin position="453"/>
        <end position="463"/>
    </location>
</feature>
<dbReference type="PANTHER" id="PTHR47969">
    <property type="entry name" value="CHROMOSOME-ASSOCIATED KINESIN KIF4A-RELATED"/>
    <property type="match status" value="1"/>
</dbReference>
<dbReference type="STRING" id="578461.R0KR83"/>
<dbReference type="GO" id="GO:0005737">
    <property type="term" value="C:cytoplasm"/>
    <property type="evidence" value="ECO:0007669"/>
    <property type="project" value="UniProtKB-SubCell"/>
</dbReference>
<keyword evidence="2" id="KW-0963">Cytoplasm</keyword>
<dbReference type="PROSITE" id="PS50067">
    <property type="entry name" value="KINESIN_MOTOR_2"/>
    <property type="match status" value="1"/>
</dbReference>
<comment type="similarity">
    <text evidence="6 7">Belongs to the TRAFAC class myosin-kinesin ATPase superfamily. Kinesin family.</text>
</comment>
<dbReference type="Pfam" id="PF00225">
    <property type="entry name" value="Kinesin"/>
    <property type="match status" value="1"/>
</dbReference>
<evidence type="ECO:0000256" key="8">
    <source>
        <dbReference type="SAM" id="MobiDB-lite"/>
    </source>
</evidence>
<dbReference type="HOGENOM" id="CLU_001485_2_1_1"/>
<dbReference type="GO" id="GO:0005524">
    <property type="term" value="F:ATP binding"/>
    <property type="evidence" value="ECO:0007669"/>
    <property type="project" value="UniProtKB-UniRule"/>
</dbReference>
<name>R0KR83_NOSB1</name>
<dbReference type="GO" id="GO:0051231">
    <property type="term" value="P:spindle elongation"/>
    <property type="evidence" value="ECO:0007669"/>
    <property type="project" value="TreeGrafter"/>
</dbReference>
<keyword evidence="11" id="KW-1185">Reference proteome</keyword>
<feature type="binding site" evidence="6">
    <location>
        <begin position="71"/>
        <end position="78"/>
    </location>
    <ligand>
        <name>ATP</name>
        <dbReference type="ChEBI" id="CHEBI:30616"/>
    </ligand>
</feature>
<evidence type="ECO:0000256" key="4">
    <source>
        <dbReference type="ARBA" id="ARBA00022840"/>
    </source>
</evidence>
<keyword evidence="5" id="KW-0175">Coiled coil</keyword>
<dbReference type="VEuPathDB" id="MicrosporidiaDB:NBO_376gi002"/>
<dbReference type="GO" id="GO:0007052">
    <property type="term" value="P:mitotic spindle organization"/>
    <property type="evidence" value="ECO:0007669"/>
    <property type="project" value="TreeGrafter"/>
</dbReference>
<dbReference type="InterPro" id="IPR036961">
    <property type="entry name" value="Kinesin_motor_dom_sf"/>
</dbReference>
<sequence>MNSKINVEIRIKPSIENTIDSNSKSLTVGTKTYNFDKVHLTTSQKQLYTSSIEPLLSKFIEGYNCSVLAYGQTGSGKTYTMGISELDTSGIVPQSLEYLFRNLNEKSLTCTFIEIYNEEVIDLLSSHKVPLSLREIKGEVHVAGANEVNLNSVEEGLDVLRRGCRERTTKSTKMNSQSSRSHAIFTLFLRRESRGLFISSKFSFVDLAGSERLKRTLCIGERARESISINSGLLALGNVISALYKKAKHVPFRDSKLTRILHSCLNGHVLMIACISSSQSDMNETHNTLKYANRAASIQTATKLNVEVDNTKMVVILLKKEISKLKTENQILKSRIQTTKHANVEGLIRENRLLKSQIENIKYDTLIDEKNEDLAQEILKHPFVQNLINDNQKLTEEVERLKGEVKDKAMDKSPPCPKVSPLSLTNRPKVISPSYQNELKNTPILSKATSPSCSPPFTKPIPKAPLTSKDPACLRTTSPVLNTPPRSKTSPSEKISWNPSKQRKVTFKLEDQHNRRTLFTPRKEKVELNTDIIRSIEGYTAQFMAIRDDHLIF</sequence>
<feature type="region of interest" description="Disordered" evidence="8">
    <location>
        <begin position="406"/>
        <end position="428"/>
    </location>
</feature>
<protein>
    <recommendedName>
        <fullName evidence="7">Kinesin-like protein</fullName>
    </recommendedName>
</protein>
<dbReference type="GO" id="GO:0005875">
    <property type="term" value="C:microtubule associated complex"/>
    <property type="evidence" value="ECO:0007669"/>
    <property type="project" value="TreeGrafter"/>
</dbReference>
<dbReference type="Proteomes" id="UP000016927">
    <property type="component" value="Unassembled WGS sequence"/>
</dbReference>
<accession>R0KR83</accession>
<evidence type="ECO:0000256" key="6">
    <source>
        <dbReference type="PROSITE-ProRule" id="PRU00283"/>
    </source>
</evidence>
<evidence type="ECO:0000256" key="5">
    <source>
        <dbReference type="ARBA" id="ARBA00023054"/>
    </source>
</evidence>
<evidence type="ECO:0000256" key="2">
    <source>
        <dbReference type="ARBA" id="ARBA00022490"/>
    </source>
</evidence>
<dbReference type="InterPro" id="IPR027640">
    <property type="entry name" value="Kinesin-like_fam"/>
</dbReference>
<proteinExistence type="inferred from homology"/>
<dbReference type="OrthoDB" id="3176171at2759"/>
<organism evidence="10 11">
    <name type="scientific">Nosema bombycis (strain CQ1 / CVCC 102059)</name>
    <name type="common">Microsporidian parasite</name>
    <name type="synonym">Pebrine of silkworm</name>
    <dbReference type="NCBI Taxonomy" id="578461"/>
    <lineage>
        <taxon>Eukaryota</taxon>
        <taxon>Fungi</taxon>
        <taxon>Fungi incertae sedis</taxon>
        <taxon>Microsporidia</taxon>
        <taxon>Nosematidae</taxon>
        <taxon>Nosema</taxon>
    </lineage>
</organism>
<feature type="region of interest" description="Disordered" evidence="8">
    <location>
        <begin position="446"/>
        <end position="497"/>
    </location>
</feature>
<keyword evidence="7" id="KW-0493">Microtubule</keyword>
<dbReference type="SUPFAM" id="SSF52540">
    <property type="entry name" value="P-loop containing nucleoside triphosphate hydrolases"/>
    <property type="match status" value="1"/>
</dbReference>
<evidence type="ECO:0000256" key="3">
    <source>
        <dbReference type="ARBA" id="ARBA00022741"/>
    </source>
</evidence>
<dbReference type="GO" id="GO:0008017">
    <property type="term" value="F:microtubule binding"/>
    <property type="evidence" value="ECO:0007669"/>
    <property type="project" value="InterPro"/>
</dbReference>
<dbReference type="GO" id="GO:0007018">
    <property type="term" value="P:microtubule-based movement"/>
    <property type="evidence" value="ECO:0007669"/>
    <property type="project" value="InterPro"/>
</dbReference>
<dbReference type="PANTHER" id="PTHR47969:SF15">
    <property type="entry name" value="CHROMOSOME-ASSOCIATED KINESIN KIF4A-RELATED"/>
    <property type="match status" value="1"/>
</dbReference>
<evidence type="ECO:0000313" key="10">
    <source>
        <dbReference type="EMBL" id="EOB12722.1"/>
    </source>
</evidence>
<keyword evidence="3 6" id="KW-0547">Nucleotide-binding</keyword>
<feature type="non-terminal residue" evidence="10">
    <location>
        <position position="553"/>
    </location>
</feature>
<dbReference type="InterPro" id="IPR001752">
    <property type="entry name" value="Kinesin_motor_dom"/>
</dbReference>
<dbReference type="EMBL" id="KB909284">
    <property type="protein sequence ID" value="EOB12722.1"/>
    <property type="molecule type" value="Genomic_DNA"/>
</dbReference>
<dbReference type="PRINTS" id="PR00380">
    <property type="entry name" value="KINESINHEAVY"/>
</dbReference>
<dbReference type="PROSITE" id="PS00411">
    <property type="entry name" value="KINESIN_MOTOR_1"/>
    <property type="match status" value="1"/>
</dbReference>
<comment type="subcellular location">
    <subcellularLocation>
        <location evidence="1">Cytoplasm</location>
    </subcellularLocation>
</comment>